<evidence type="ECO:0000313" key="3">
    <source>
        <dbReference type="EMBL" id="SFF00525.1"/>
    </source>
</evidence>
<accession>A0A1I2F5S5</accession>
<dbReference type="SUPFAM" id="SSF56601">
    <property type="entry name" value="beta-lactamase/transpeptidase-like"/>
    <property type="match status" value="1"/>
</dbReference>
<keyword evidence="4" id="KW-1185">Reference proteome</keyword>
<dbReference type="RefSeq" id="WP_093713831.1">
    <property type="nucleotide sequence ID" value="NZ_FONG01000007.1"/>
</dbReference>
<feature type="domain" description="Beta-lactamase-related" evidence="2">
    <location>
        <begin position="41"/>
        <end position="342"/>
    </location>
</feature>
<dbReference type="Gene3D" id="3.40.710.10">
    <property type="entry name" value="DD-peptidase/beta-lactamase superfamily"/>
    <property type="match status" value="1"/>
</dbReference>
<dbReference type="InterPro" id="IPR012338">
    <property type="entry name" value="Beta-lactam/transpept-like"/>
</dbReference>
<proteinExistence type="predicted"/>
<evidence type="ECO:0000256" key="1">
    <source>
        <dbReference type="ARBA" id="ARBA00022801"/>
    </source>
</evidence>
<reference evidence="4" key="1">
    <citation type="submission" date="2016-10" db="EMBL/GenBank/DDBJ databases">
        <authorList>
            <person name="Varghese N."/>
            <person name="Submissions S."/>
        </authorList>
    </citation>
    <scope>NUCLEOTIDE SEQUENCE [LARGE SCALE GENOMIC DNA]</scope>
    <source>
        <strain evidence="4">CGMCC 4.3510</strain>
    </source>
</reference>
<dbReference type="PANTHER" id="PTHR43283">
    <property type="entry name" value="BETA-LACTAMASE-RELATED"/>
    <property type="match status" value="1"/>
</dbReference>
<evidence type="ECO:0000313" key="4">
    <source>
        <dbReference type="Proteomes" id="UP000199323"/>
    </source>
</evidence>
<name>A0A1I2F5S5_9ACTN</name>
<keyword evidence="1" id="KW-0378">Hydrolase</keyword>
<dbReference type="InterPro" id="IPR050789">
    <property type="entry name" value="Diverse_Enzym_Activities"/>
</dbReference>
<protein>
    <submittedName>
        <fullName evidence="3">CubicO group peptidase, beta-lactamase class C family</fullName>
    </submittedName>
</protein>
<dbReference type="InterPro" id="IPR001466">
    <property type="entry name" value="Beta-lactam-related"/>
</dbReference>
<evidence type="ECO:0000259" key="2">
    <source>
        <dbReference type="Pfam" id="PF00144"/>
    </source>
</evidence>
<dbReference type="EMBL" id="FONG01000007">
    <property type="protein sequence ID" value="SFF00525.1"/>
    <property type="molecule type" value="Genomic_DNA"/>
</dbReference>
<dbReference type="PANTHER" id="PTHR43283:SF11">
    <property type="entry name" value="BETA-LACTAMASE-RELATED DOMAIN-CONTAINING PROTEIN"/>
    <property type="match status" value="1"/>
</dbReference>
<organism evidence="3 4">
    <name type="scientific">Actinacidiphila alni</name>
    <dbReference type="NCBI Taxonomy" id="380248"/>
    <lineage>
        <taxon>Bacteria</taxon>
        <taxon>Bacillati</taxon>
        <taxon>Actinomycetota</taxon>
        <taxon>Actinomycetes</taxon>
        <taxon>Kitasatosporales</taxon>
        <taxon>Streptomycetaceae</taxon>
        <taxon>Actinacidiphila</taxon>
    </lineage>
</organism>
<dbReference type="Pfam" id="PF00144">
    <property type="entry name" value="Beta-lactamase"/>
    <property type="match status" value="1"/>
</dbReference>
<dbReference type="AlphaFoldDB" id="A0A1I2F5S5"/>
<dbReference type="GO" id="GO:0016787">
    <property type="term" value="F:hydrolase activity"/>
    <property type="evidence" value="ECO:0007669"/>
    <property type="project" value="UniProtKB-KW"/>
</dbReference>
<dbReference type="STRING" id="380248.SAMN05216251_107175"/>
<dbReference type="OrthoDB" id="9809635at2"/>
<dbReference type="Proteomes" id="UP000199323">
    <property type="component" value="Unassembled WGS sequence"/>
</dbReference>
<sequence length="362" mass="38800">MAPPLSRGTCPEAGLDTAELTAIVPGLAASLRPAPVHPWCAGAVVLAGRGRTVALHEAVGRAVRYSGYEETADRGVELPQDRQVPMRPDTVFDLASLTKLFTATVAAAHLDQDREVTDYVPEFGAAGKDAITVRQLLDHTSGLRPELPFYDRPTAEERARLLWDEAPLHPPGSARIYSDLNLIAVQHALERATGRPLDVLISEEITGPYGMLDTGFNPPPEALPRIAATEDQRRPWGRLDRGMVHGAVHDENAYAMGGVSGHAGLFSTAWDLALFCRALLDRGGPWPGFETDQPWFMGELAGRGAVGHTGFTGTSLVMDPASDSFLVLLANSVHPSRTWRDGSAPRAAAATRLARAIAKADS</sequence>
<gene>
    <name evidence="3" type="ORF">SAMN05216251_107175</name>
</gene>